<accession>W1YKD2</accession>
<organism evidence="1">
    <name type="scientific">human gut metagenome</name>
    <dbReference type="NCBI Taxonomy" id="408170"/>
    <lineage>
        <taxon>unclassified sequences</taxon>
        <taxon>metagenomes</taxon>
        <taxon>organismal metagenomes</taxon>
    </lineage>
</organism>
<evidence type="ECO:0000313" key="1">
    <source>
        <dbReference type="EMBL" id="ETJ42998.1"/>
    </source>
</evidence>
<name>W1YKD2_9ZZZZ</name>
<reference evidence="1" key="1">
    <citation type="submission" date="2013-12" db="EMBL/GenBank/DDBJ databases">
        <title>A Varibaculum cambriense genome reconstructed from a premature infant gut community with otherwise low bacterial novelty that shifts toward anaerobic metabolism during the third week of life.</title>
        <authorList>
            <person name="Brown C.T."/>
            <person name="Sharon I."/>
            <person name="Thomas B.C."/>
            <person name="Castelle C.J."/>
            <person name="Morowitz M.J."/>
            <person name="Banfield J.F."/>
        </authorList>
    </citation>
    <scope>NUCLEOTIDE SEQUENCE</scope>
</reference>
<dbReference type="AlphaFoldDB" id="W1YKD2"/>
<dbReference type="SUPFAM" id="SSF56300">
    <property type="entry name" value="Metallo-dependent phosphatases"/>
    <property type="match status" value="1"/>
</dbReference>
<feature type="non-terminal residue" evidence="1">
    <location>
        <position position="78"/>
    </location>
</feature>
<sequence length="78" mass="8861">LAEHRIAVYMVQGNHDPAESWKAQLQMPDNVHVFSSEQVQRFPLIVNNIEIGGVYGISCGHGNESDNYVRQYRAFGRD</sequence>
<comment type="caution">
    <text evidence="1">The sequence shown here is derived from an EMBL/GenBank/DDBJ whole genome shotgun (WGS) entry which is preliminary data.</text>
</comment>
<protein>
    <submittedName>
        <fullName evidence="1">Metallophosphoesterase</fullName>
    </submittedName>
</protein>
<dbReference type="InterPro" id="IPR029052">
    <property type="entry name" value="Metallo-depent_PP-like"/>
</dbReference>
<proteinExistence type="predicted"/>
<gene>
    <name evidence="1" type="ORF">Q604_UNBC03016G0001</name>
</gene>
<dbReference type="EMBL" id="AZMM01003016">
    <property type="protein sequence ID" value="ETJ42998.1"/>
    <property type="molecule type" value="Genomic_DNA"/>
</dbReference>
<dbReference type="Gene3D" id="3.60.21.10">
    <property type="match status" value="1"/>
</dbReference>
<feature type="non-terminal residue" evidence="1">
    <location>
        <position position="1"/>
    </location>
</feature>